<evidence type="ECO:0000259" key="5">
    <source>
        <dbReference type="Pfam" id="PF04542"/>
    </source>
</evidence>
<dbReference type="Gene3D" id="1.10.10.10">
    <property type="entry name" value="Winged helix-like DNA-binding domain superfamily/Winged helix DNA-binding domain"/>
    <property type="match status" value="1"/>
</dbReference>
<dbReference type="InterPro" id="IPR013325">
    <property type="entry name" value="RNA_pol_sigma_r2"/>
</dbReference>
<dbReference type="InterPro" id="IPR013249">
    <property type="entry name" value="RNA_pol_sigma70_r4_t2"/>
</dbReference>
<keyword evidence="8" id="KW-1185">Reference proteome</keyword>
<dbReference type="GO" id="GO:0016987">
    <property type="term" value="F:sigma factor activity"/>
    <property type="evidence" value="ECO:0007669"/>
    <property type="project" value="UniProtKB-KW"/>
</dbReference>
<evidence type="ECO:0000313" key="7">
    <source>
        <dbReference type="EMBL" id="QGA26311.1"/>
    </source>
</evidence>
<dbReference type="InterPro" id="IPR039425">
    <property type="entry name" value="RNA_pol_sigma-70-like"/>
</dbReference>
<dbReference type="AlphaFoldDB" id="A0A5Q0QBR7"/>
<dbReference type="PANTHER" id="PTHR43133">
    <property type="entry name" value="RNA POLYMERASE ECF-TYPE SIGMA FACTO"/>
    <property type="match status" value="1"/>
</dbReference>
<sequence>MPTFTLKDSKLSLELVLPAFNRGDEHAFKCIYKACWPQVFSEAYSRLKNKEDAENITQDVFTSLWEQRGEIEIHNIDAYLFTLCKHKTLNFILKKRPALLDVFKTEIPSENSPVYQLLFKEAQGQLNSKIGKLPRQQRAIIQLRYMENRSTVEIADELGLSVKTVRNHLGRALSTLRNLFKIFLIFFIS</sequence>
<dbReference type="Pfam" id="PF04542">
    <property type="entry name" value="Sigma70_r2"/>
    <property type="match status" value="1"/>
</dbReference>
<dbReference type="InterPro" id="IPR036388">
    <property type="entry name" value="WH-like_DNA-bd_sf"/>
</dbReference>
<dbReference type="GO" id="GO:0006352">
    <property type="term" value="P:DNA-templated transcription initiation"/>
    <property type="evidence" value="ECO:0007669"/>
    <property type="project" value="InterPro"/>
</dbReference>
<dbReference type="InterPro" id="IPR007627">
    <property type="entry name" value="RNA_pol_sigma70_r2"/>
</dbReference>
<evidence type="ECO:0000256" key="2">
    <source>
        <dbReference type="ARBA" id="ARBA00023015"/>
    </source>
</evidence>
<dbReference type="SUPFAM" id="SSF88946">
    <property type="entry name" value="Sigma2 domain of RNA polymerase sigma factors"/>
    <property type="match status" value="1"/>
</dbReference>
<dbReference type="EMBL" id="CP045652">
    <property type="protein sequence ID" value="QGA26311.1"/>
    <property type="molecule type" value="Genomic_DNA"/>
</dbReference>
<evidence type="ECO:0000313" key="8">
    <source>
        <dbReference type="Proteomes" id="UP000326921"/>
    </source>
</evidence>
<accession>A0A5Q0QBR7</accession>
<dbReference type="Gene3D" id="1.10.1740.10">
    <property type="match status" value="1"/>
</dbReference>
<evidence type="ECO:0000256" key="1">
    <source>
        <dbReference type="ARBA" id="ARBA00010641"/>
    </source>
</evidence>
<dbReference type="Proteomes" id="UP000326921">
    <property type="component" value="Chromosome"/>
</dbReference>
<dbReference type="Pfam" id="PF08281">
    <property type="entry name" value="Sigma70_r4_2"/>
    <property type="match status" value="1"/>
</dbReference>
<dbReference type="InterPro" id="IPR014284">
    <property type="entry name" value="RNA_pol_sigma-70_dom"/>
</dbReference>
<comment type="similarity">
    <text evidence="1">Belongs to the sigma-70 factor family. ECF subfamily.</text>
</comment>
<feature type="domain" description="RNA polymerase sigma factor 70 region 4 type 2" evidence="6">
    <location>
        <begin position="126"/>
        <end position="176"/>
    </location>
</feature>
<dbReference type="PANTHER" id="PTHR43133:SF46">
    <property type="entry name" value="RNA POLYMERASE SIGMA-70 FACTOR ECF SUBFAMILY"/>
    <property type="match status" value="1"/>
</dbReference>
<gene>
    <name evidence="7" type="ORF">GFH32_08210</name>
</gene>
<protein>
    <submittedName>
        <fullName evidence="7">RNA polymerase sigma-70 factor</fullName>
    </submittedName>
</protein>
<dbReference type="SUPFAM" id="SSF88659">
    <property type="entry name" value="Sigma3 and sigma4 domains of RNA polymerase sigma factors"/>
    <property type="match status" value="1"/>
</dbReference>
<evidence type="ECO:0000256" key="4">
    <source>
        <dbReference type="ARBA" id="ARBA00023163"/>
    </source>
</evidence>
<dbReference type="KEGG" id="sphe:GFH32_08210"/>
<evidence type="ECO:0000259" key="6">
    <source>
        <dbReference type="Pfam" id="PF08281"/>
    </source>
</evidence>
<feature type="domain" description="RNA polymerase sigma-70 region 2" evidence="5">
    <location>
        <begin position="32"/>
        <end position="96"/>
    </location>
</feature>
<keyword evidence="4" id="KW-0804">Transcription</keyword>
<dbReference type="CDD" id="cd06171">
    <property type="entry name" value="Sigma70_r4"/>
    <property type="match status" value="1"/>
</dbReference>
<proteinExistence type="inferred from homology"/>
<dbReference type="NCBIfam" id="TIGR02937">
    <property type="entry name" value="sigma70-ECF"/>
    <property type="match status" value="1"/>
</dbReference>
<keyword evidence="2" id="KW-0805">Transcription regulation</keyword>
<name>A0A5Q0QBR7_9SPHI</name>
<dbReference type="GO" id="GO:0003677">
    <property type="term" value="F:DNA binding"/>
    <property type="evidence" value="ECO:0007669"/>
    <property type="project" value="InterPro"/>
</dbReference>
<dbReference type="InterPro" id="IPR013324">
    <property type="entry name" value="RNA_pol_sigma_r3/r4-like"/>
</dbReference>
<evidence type="ECO:0000256" key="3">
    <source>
        <dbReference type="ARBA" id="ARBA00023082"/>
    </source>
</evidence>
<dbReference type="NCBIfam" id="TIGR02985">
    <property type="entry name" value="Sig70_bacteroi1"/>
    <property type="match status" value="1"/>
</dbReference>
<keyword evidence="3" id="KW-0731">Sigma factor</keyword>
<organism evidence="7 8">
    <name type="scientific">Sphingobacterium zhuxiongii</name>
    <dbReference type="NCBI Taxonomy" id="2662364"/>
    <lineage>
        <taxon>Bacteria</taxon>
        <taxon>Pseudomonadati</taxon>
        <taxon>Bacteroidota</taxon>
        <taxon>Sphingobacteriia</taxon>
        <taxon>Sphingobacteriales</taxon>
        <taxon>Sphingobacteriaceae</taxon>
        <taxon>Sphingobacterium</taxon>
    </lineage>
</organism>
<dbReference type="InterPro" id="IPR014327">
    <property type="entry name" value="RNA_pol_sigma70_bacteroid"/>
</dbReference>
<reference evidence="7 8" key="1">
    <citation type="submission" date="2019-10" db="EMBL/GenBank/DDBJ databases">
        <authorList>
            <person name="Dong K."/>
        </authorList>
    </citation>
    <scope>NUCLEOTIDE SEQUENCE [LARGE SCALE GENOMIC DNA]</scope>
    <source>
        <strain evidence="8">dk4302</strain>
    </source>
</reference>